<evidence type="ECO:0000313" key="7">
    <source>
        <dbReference type="EMBL" id="RZF45295.1"/>
    </source>
</evidence>
<dbReference type="OrthoDB" id="408933at2759"/>
<dbReference type="STRING" id="195883.A0A482XGY2"/>
<evidence type="ECO:0008006" key="9">
    <source>
        <dbReference type="Google" id="ProtNLM"/>
    </source>
</evidence>
<dbReference type="GO" id="GO:0003735">
    <property type="term" value="F:structural constituent of ribosome"/>
    <property type="evidence" value="ECO:0007669"/>
    <property type="project" value="InterPro"/>
</dbReference>
<dbReference type="PANTHER" id="PTHR21338">
    <property type="entry name" value="MITOCHONDRIAL RIBOSOMAL PROTEIN L41"/>
    <property type="match status" value="1"/>
</dbReference>
<proteinExistence type="inferred from homology"/>
<keyword evidence="5" id="KW-0496">Mitochondrion</keyword>
<comment type="subcellular location">
    <subcellularLocation>
        <location evidence="1">Mitochondrion</location>
    </subcellularLocation>
</comment>
<evidence type="ECO:0000256" key="4">
    <source>
        <dbReference type="ARBA" id="ARBA00022980"/>
    </source>
</evidence>
<keyword evidence="8" id="KW-1185">Reference proteome</keyword>
<evidence type="ECO:0000313" key="8">
    <source>
        <dbReference type="Proteomes" id="UP000291343"/>
    </source>
</evidence>
<evidence type="ECO:0000256" key="1">
    <source>
        <dbReference type="ARBA" id="ARBA00004173"/>
    </source>
</evidence>
<dbReference type="FunCoup" id="A0A482XGY2">
    <property type="interactions" value="38"/>
</dbReference>
<dbReference type="EMBL" id="QKKF02009374">
    <property type="protein sequence ID" value="RZF45295.1"/>
    <property type="molecule type" value="Genomic_DNA"/>
</dbReference>
<comment type="similarity">
    <text evidence="2">Belongs to the mitochondrion-specific ribosomal protein mL41 family.</text>
</comment>
<keyword evidence="3" id="KW-0809">Transit peptide</keyword>
<reference evidence="7 8" key="1">
    <citation type="journal article" date="2017" name="Gigascience">
        <title>Genome sequence of the small brown planthopper, Laodelphax striatellus.</title>
        <authorList>
            <person name="Zhu J."/>
            <person name="Jiang F."/>
            <person name="Wang X."/>
            <person name="Yang P."/>
            <person name="Bao Y."/>
            <person name="Zhao W."/>
            <person name="Wang W."/>
            <person name="Lu H."/>
            <person name="Wang Q."/>
            <person name="Cui N."/>
            <person name="Li J."/>
            <person name="Chen X."/>
            <person name="Luo L."/>
            <person name="Yu J."/>
            <person name="Kang L."/>
            <person name="Cui F."/>
        </authorList>
    </citation>
    <scope>NUCLEOTIDE SEQUENCE [LARGE SCALE GENOMIC DNA]</scope>
    <source>
        <strain evidence="7">Lst14</strain>
    </source>
</reference>
<comment type="caution">
    <text evidence="7">The sequence shown here is derived from an EMBL/GenBank/DDBJ whole genome shotgun (WGS) entry which is preliminary data.</text>
</comment>
<dbReference type="Proteomes" id="UP000291343">
    <property type="component" value="Unassembled WGS sequence"/>
</dbReference>
<name>A0A482XGY2_LAOST</name>
<evidence type="ECO:0000256" key="5">
    <source>
        <dbReference type="ARBA" id="ARBA00023128"/>
    </source>
</evidence>
<dbReference type="InParanoid" id="A0A482XGY2"/>
<accession>A0A482XGY2</accession>
<dbReference type="Pfam" id="PF09809">
    <property type="entry name" value="MRP-L27"/>
    <property type="match status" value="1"/>
</dbReference>
<dbReference type="PANTHER" id="PTHR21338:SF0">
    <property type="entry name" value="LARGE RIBOSOMAL SUBUNIT PROTEIN ML41"/>
    <property type="match status" value="1"/>
</dbReference>
<evidence type="ECO:0000256" key="3">
    <source>
        <dbReference type="ARBA" id="ARBA00022946"/>
    </source>
</evidence>
<evidence type="ECO:0000256" key="6">
    <source>
        <dbReference type="ARBA" id="ARBA00023274"/>
    </source>
</evidence>
<keyword evidence="4" id="KW-0689">Ribosomal protein</keyword>
<dbReference type="GO" id="GO:0005762">
    <property type="term" value="C:mitochondrial large ribosomal subunit"/>
    <property type="evidence" value="ECO:0007669"/>
    <property type="project" value="InterPro"/>
</dbReference>
<dbReference type="AlphaFoldDB" id="A0A482XGY2"/>
<protein>
    <recommendedName>
        <fullName evidence="9">39S ribosomal protein L41, mitochondrial</fullName>
    </recommendedName>
</protein>
<gene>
    <name evidence="7" type="ORF">LSTR_LSTR014060</name>
</gene>
<dbReference type="InterPro" id="IPR019189">
    <property type="entry name" value="Ribosomal_mL41"/>
</dbReference>
<sequence length="175" mass="20164">MFSTKIASCRKFSTCTVDYGKRNFRKFLLHNRGPQNHKERQKTNPLPDMLPYDYGVRSTGYMEGDKFVEVPELIPEIIVPDLTDCDLKPYVSYRVSTIDQPEWTARDLFNAVYRSKIENDFNTGKLNADGSAVEPSAEEKLTAEEARIKARQTGCDIYIPKSKGEQEEMFDDYLK</sequence>
<organism evidence="7 8">
    <name type="scientific">Laodelphax striatellus</name>
    <name type="common">Small brown planthopper</name>
    <name type="synonym">Delphax striatella</name>
    <dbReference type="NCBI Taxonomy" id="195883"/>
    <lineage>
        <taxon>Eukaryota</taxon>
        <taxon>Metazoa</taxon>
        <taxon>Ecdysozoa</taxon>
        <taxon>Arthropoda</taxon>
        <taxon>Hexapoda</taxon>
        <taxon>Insecta</taxon>
        <taxon>Pterygota</taxon>
        <taxon>Neoptera</taxon>
        <taxon>Paraneoptera</taxon>
        <taxon>Hemiptera</taxon>
        <taxon>Auchenorrhyncha</taxon>
        <taxon>Fulgoroidea</taxon>
        <taxon>Delphacidae</taxon>
        <taxon>Criomorphinae</taxon>
        <taxon>Laodelphax</taxon>
    </lineage>
</organism>
<keyword evidence="6" id="KW-0687">Ribonucleoprotein</keyword>
<dbReference type="GO" id="GO:0006412">
    <property type="term" value="P:translation"/>
    <property type="evidence" value="ECO:0007669"/>
    <property type="project" value="TreeGrafter"/>
</dbReference>
<evidence type="ECO:0000256" key="2">
    <source>
        <dbReference type="ARBA" id="ARBA00010152"/>
    </source>
</evidence>